<dbReference type="SUPFAM" id="SSF56784">
    <property type="entry name" value="HAD-like"/>
    <property type="match status" value="1"/>
</dbReference>
<reference evidence="1" key="1">
    <citation type="submission" date="2019-08" db="EMBL/GenBank/DDBJ databases">
        <authorList>
            <person name="Kucharzyk K."/>
            <person name="Murdoch R.W."/>
            <person name="Higgins S."/>
            <person name="Loffler F."/>
        </authorList>
    </citation>
    <scope>NUCLEOTIDE SEQUENCE</scope>
</reference>
<dbReference type="GO" id="GO:0008967">
    <property type="term" value="F:phosphoglycolate phosphatase activity"/>
    <property type="evidence" value="ECO:0007669"/>
    <property type="project" value="TreeGrafter"/>
</dbReference>
<dbReference type="Gene3D" id="1.10.150.240">
    <property type="entry name" value="Putative phosphatase, domain 2"/>
    <property type="match status" value="1"/>
</dbReference>
<gene>
    <name evidence="1" type="ORF">SDC9_43518</name>
</gene>
<dbReference type="EMBL" id="VSSQ01000550">
    <property type="protein sequence ID" value="MPL97328.1"/>
    <property type="molecule type" value="Genomic_DNA"/>
</dbReference>
<accession>A0A644W185</accession>
<dbReference type="InterPro" id="IPR036412">
    <property type="entry name" value="HAD-like_sf"/>
</dbReference>
<dbReference type="InterPro" id="IPR050155">
    <property type="entry name" value="HAD-like_hydrolase_sf"/>
</dbReference>
<evidence type="ECO:0008006" key="2">
    <source>
        <dbReference type="Google" id="ProtNLM"/>
    </source>
</evidence>
<dbReference type="Pfam" id="PF00702">
    <property type="entry name" value="Hydrolase"/>
    <property type="match status" value="1"/>
</dbReference>
<dbReference type="PANTHER" id="PTHR43434:SF1">
    <property type="entry name" value="PHOSPHOGLYCOLATE PHOSPHATASE"/>
    <property type="match status" value="1"/>
</dbReference>
<dbReference type="InterPro" id="IPR023214">
    <property type="entry name" value="HAD_sf"/>
</dbReference>
<comment type="caution">
    <text evidence="1">The sequence shown here is derived from an EMBL/GenBank/DDBJ whole genome shotgun (WGS) entry which is preliminary data.</text>
</comment>
<organism evidence="1">
    <name type="scientific">bioreactor metagenome</name>
    <dbReference type="NCBI Taxonomy" id="1076179"/>
    <lineage>
        <taxon>unclassified sequences</taxon>
        <taxon>metagenomes</taxon>
        <taxon>ecological metagenomes</taxon>
    </lineage>
</organism>
<dbReference type="GO" id="GO:0006281">
    <property type="term" value="P:DNA repair"/>
    <property type="evidence" value="ECO:0007669"/>
    <property type="project" value="TreeGrafter"/>
</dbReference>
<dbReference type="InterPro" id="IPR023198">
    <property type="entry name" value="PGP-like_dom2"/>
</dbReference>
<dbReference type="AlphaFoldDB" id="A0A644W185"/>
<proteinExistence type="predicted"/>
<protein>
    <recommendedName>
        <fullName evidence="2">Phosphoglycolate phosphatase</fullName>
    </recommendedName>
</protein>
<dbReference type="PANTHER" id="PTHR43434">
    <property type="entry name" value="PHOSPHOGLYCOLATE PHOSPHATASE"/>
    <property type="match status" value="1"/>
</dbReference>
<dbReference type="Gene3D" id="3.40.50.1000">
    <property type="entry name" value="HAD superfamily/HAD-like"/>
    <property type="match status" value="1"/>
</dbReference>
<name>A0A644W185_9ZZZZ</name>
<sequence length="228" mass="25489">MKILFWDIDGTLMKTDRAGLFAFQQAVKEVLNADADFTSIKTAGMTDCYIAGEIIKMHKGREAKSHEITALIKHYEELLPAHLAARKGKLMPYVRELLEHFHKRDDFISLLLTGNTSSGATAKLTRYEIVQYFDFTISAFGDNCPDRLELAADALSKATTRYPRITPKDMFVIGDTPNDIRCGKAINANTIAVATGSYSLEDLALHTPWWTVKTLPEPAEFEAKLMAN</sequence>
<evidence type="ECO:0000313" key="1">
    <source>
        <dbReference type="EMBL" id="MPL97328.1"/>
    </source>
</evidence>